<evidence type="ECO:0000256" key="1">
    <source>
        <dbReference type="SAM" id="SignalP"/>
    </source>
</evidence>
<dbReference type="Proteomes" id="UP000318416">
    <property type="component" value="Unassembled WGS sequence"/>
</dbReference>
<proteinExistence type="predicted"/>
<keyword evidence="1" id="KW-0732">Signal</keyword>
<feature type="signal peptide" evidence="1">
    <location>
        <begin position="1"/>
        <end position="28"/>
    </location>
</feature>
<protein>
    <submittedName>
        <fullName evidence="2">Uncharacterized protein</fullName>
    </submittedName>
</protein>
<comment type="caution">
    <text evidence="2">The sequence shown here is derived from an EMBL/GenBank/DDBJ whole genome shotgun (WGS) entry which is preliminary data.</text>
</comment>
<feature type="chain" id="PRO_5021771482" evidence="1">
    <location>
        <begin position="29"/>
        <end position="50"/>
    </location>
</feature>
<evidence type="ECO:0000313" key="2">
    <source>
        <dbReference type="EMBL" id="TWE15378.1"/>
    </source>
</evidence>
<dbReference type="RefSeq" id="WP_170290456.1">
    <property type="nucleotide sequence ID" value="NZ_BAAABR010000014.1"/>
</dbReference>
<sequence>MKKTLVAVIAAATLSLVAALFAAPAASAAGAGAPYAADAPAAMLGSIDWP</sequence>
<keyword evidence="3" id="KW-1185">Reference proteome</keyword>
<dbReference type="EMBL" id="VIVR01000001">
    <property type="protein sequence ID" value="TWE15378.1"/>
    <property type="molecule type" value="Genomic_DNA"/>
</dbReference>
<evidence type="ECO:0000313" key="3">
    <source>
        <dbReference type="Proteomes" id="UP000318416"/>
    </source>
</evidence>
<gene>
    <name evidence="2" type="ORF">FB465_0271</name>
</gene>
<accession>A0A561EID4</accession>
<dbReference type="AlphaFoldDB" id="A0A561EID4"/>
<name>A0A561EID4_9ACTN</name>
<reference evidence="2 3" key="1">
    <citation type="submission" date="2019-06" db="EMBL/GenBank/DDBJ databases">
        <title>Sequencing the genomes of 1000 actinobacteria strains.</title>
        <authorList>
            <person name="Klenk H.-P."/>
        </authorList>
    </citation>
    <scope>NUCLEOTIDE SEQUENCE [LARGE SCALE GENOMIC DNA]</scope>
    <source>
        <strain evidence="2 3">DSM 41649</strain>
    </source>
</reference>
<organism evidence="2 3">
    <name type="scientific">Kitasatospora atroaurantiaca</name>
    <dbReference type="NCBI Taxonomy" id="285545"/>
    <lineage>
        <taxon>Bacteria</taxon>
        <taxon>Bacillati</taxon>
        <taxon>Actinomycetota</taxon>
        <taxon>Actinomycetes</taxon>
        <taxon>Kitasatosporales</taxon>
        <taxon>Streptomycetaceae</taxon>
        <taxon>Kitasatospora</taxon>
    </lineage>
</organism>